<evidence type="ECO:0000313" key="1">
    <source>
        <dbReference type="EMBL" id="MPM43990.1"/>
    </source>
</evidence>
<name>A0A644ZSP2_9ZZZZ</name>
<reference evidence="1" key="1">
    <citation type="submission" date="2019-08" db="EMBL/GenBank/DDBJ databases">
        <authorList>
            <person name="Kucharzyk K."/>
            <person name="Murdoch R.W."/>
            <person name="Higgins S."/>
            <person name="Loffler F."/>
        </authorList>
    </citation>
    <scope>NUCLEOTIDE SEQUENCE</scope>
</reference>
<proteinExistence type="predicted"/>
<dbReference type="AlphaFoldDB" id="A0A644ZSP2"/>
<accession>A0A644ZSP2</accession>
<sequence>MKRQDIQKLRGEDLFYYFTHDHPDEEYRSIVALLPYALMDIEKAYNLLERYVNENKTLIAIYPGIKNVDTSGMEYIGNIMDGGLYASDEPYFNE</sequence>
<protein>
    <submittedName>
        <fullName evidence="1">Uncharacterized protein</fullName>
    </submittedName>
</protein>
<gene>
    <name evidence="1" type="ORF">SDC9_90668</name>
</gene>
<comment type="caution">
    <text evidence="1">The sequence shown here is derived from an EMBL/GenBank/DDBJ whole genome shotgun (WGS) entry which is preliminary data.</text>
</comment>
<dbReference type="EMBL" id="VSSQ01010311">
    <property type="protein sequence ID" value="MPM43990.1"/>
    <property type="molecule type" value="Genomic_DNA"/>
</dbReference>
<organism evidence="1">
    <name type="scientific">bioreactor metagenome</name>
    <dbReference type="NCBI Taxonomy" id="1076179"/>
    <lineage>
        <taxon>unclassified sequences</taxon>
        <taxon>metagenomes</taxon>
        <taxon>ecological metagenomes</taxon>
    </lineage>
</organism>